<dbReference type="InterPro" id="IPR024096">
    <property type="entry name" value="NO_sig/Golgi_transp_ligand-bd"/>
</dbReference>
<dbReference type="PANTHER" id="PTHR12817">
    <property type="entry name" value="TRAFFICKING PROTEIN PARTICLE COMPLEX SUBUNIT 6B"/>
    <property type="match status" value="1"/>
</dbReference>
<sequence>MSTKPQPQYEPTDQLVAASCLDFLLIELVPLAQRITEQLLSRDRALIEARKSSYIFNNSGSSANKGPLPLRQQTDASKEDASSRDSTSVARDSMIASTTGAARTAAAGQSSAEPVSDMDRLGGLMDDDETRDAAWYRLEQMGYRVGQGLAERFSANKPRPQTPLDCIKFLCKDFWLLMYRKPIDNLKTNHRGIFVLTDVRFYPLSRMSIDTRTAIRASNETLQRAQSYLVFPSGLIRGVLQGLGVECTVVSETADILGARFEIRVKGAKP</sequence>
<feature type="compositionally biased region" description="Low complexity" evidence="2">
    <location>
        <begin position="96"/>
        <end position="112"/>
    </location>
</feature>
<dbReference type="GO" id="GO:0006888">
    <property type="term" value="P:endoplasmic reticulum to Golgi vesicle-mediated transport"/>
    <property type="evidence" value="ECO:0007669"/>
    <property type="project" value="TreeGrafter"/>
</dbReference>
<dbReference type="InterPro" id="IPR007194">
    <property type="entry name" value="TRAPP_component"/>
</dbReference>
<dbReference type="GO" id="GO:0005802">
    <property type="term" value="C:trans-Golgi network"/>
    <property type="evidence" value="ECO:0007669"/>
    <property type="project" value="TreeGrafter"/>
</dbReference>
<dbReference type="InterPro" id="IPR037992">
    <property type="entry name" value="TRAPPC6/Trs33"/>
</dbReference>
<dbReference type="OrthoDB" id="941624at2759"/>
<name>A0A9P4UK46_9PEZI</name>
<proteinExistence type="inferred from homology"/>
<dbReference type="CDD" id="cd14944">
    <property type="entry name" value="TRAPPC6A_Trs33"/>
    <property type="match status" value="1"/>
</dbReference>
<comment type="caution">
    <text evidence="3">The sequence shown here is derived from an EMBL/GenBank/DDBJ whole genome shotgun (WGS) entry which is preliminary data.</text>
</comment>
<dbReference type="Proteomes" id="UP000799441">
    <property type="component" value="Unassembled WGS sequence"/>
</dbReference>
<feature type="region of interest" description="Disordered" evidence="2">
    <location>
        <begin position="58"/>
        <end position="121"/>
    </location>
</feature>
<dbReference type="SUPFAM" id="SSF111126">
    <property type="entry name" value="Ligand-binding domain in the NO signalling and Golgi transport"/>
    <property type="match status" value="1"/>
</dbReference>
<protein>
    <submittedName>
        <fullName evidence="3">Transport protein particle component</fullName>
    </submittedName>
</protein>
<evidence type="ECO:0000256" key="2">
    <source>
        <dbReference type="SAM" id="MobiDB-lite"/>
    </source>
</evidence>
<dbReference type="AlphaFoldDB" id="A0A9P4UK46"/>
<keyword evidence="4" id="KW-1185">Reference proteome</keyword>
<reference evidence="3" key="1">
    <citation type="journal article" date="2020" name="Stud. Mycol.">
        <title>101 Dothideomycetes genomes: a test case for predicting lifestyles and emergence of pathogens.</title>
        <authorList>
            <person name="Haridas S."/>
            <person name="Albert R."/>
            <person name="Binder M."/>
            <person name="Bloem J."/>
            <person name="Labutti K."/>
            <person name="Salamov A."/>
            <person name="Andreopoulos B."/>
            <person name="Baker S."/>
            <person name="Barry K."/>
            <person name="Bills G."/>
            <person name="Bluhm B."/>
            <person name="Cannon C."/>
            <person name="Castanera R."/>
            <person name="Culley D."/>
            <person name="Daum C."/>
            <person name="Ezra D."/>
            <person name="Gonzalez J."/>
            <person name="Henrissat B."/>
            <person name="Kuo A."/>
            <person name="Liang C."/>
            <person name="Lipzen A."/>
            <person name="Lutzoni F."/>
            <person name="Magnuson J."/>
            <person name="Mondo S."/>
            <person name="Nolan M."/>
            <person name="Ohm R."/>
            <person name="Pangilinan J."/>
            <person name="Park H.-J."/>
            <person name="Ramirez L."/>
            <person name="Alfaro M."/>
            <person name="Sun H."/>
            <person name="Tritt A."/>
            <person name="Yoshinaga Y."/>
            <person name="Zwiers L.-H."/>
            <person name="Turgeon B."/>
            <person name="Goodwin S."/>
            <person name="Spatafora J."/>
            <person name="Crous P."/>
            <person name="Grigoriev I."/>
        </authorList>
    </citation>
    <scope>NUCLEOTIDE SEQUENCE</scope>
    <source>
        <strain evidence="3">CBS 116435</strain>
    </source>
</reference>
<dbReference type="GO" id="GO:0030008">
    <property type="term" value="C:TRAPP complex"/>
    <property type="evidence" value="ECO:0007669"/>
    <property type="project" value="TreeGrafter"/>
</dbReference>
<dbReference type="PANTHER" id="PTHR12817:SF0">
    <property type="entry name" value="GEO08327P1"/>
    <property type="match status" value="1"/>
</dbReference>
<dbReference type="Pfam" id="PF04051">
    <property type="entry name" value="TRAPP"/>
    <property type="match status" value="1"/>
</dbReference>
<dbReference type="EMBL" id="MU003821">
    <property type="protein sequence ID" value="KAF2718662.1"/>
    <property type="molecule type" value="Genomic_DNA"/>
</dbReference>
<dbReference type="Gene3D" id="3.30.1380.20">
    <property type="entry name" value="Trafficking protein particle complex subunit 3"/>
    <property type="match status" value="1"/>
</dbReference>
<evidence type="ECO:0000256" key="1">
    <source>
        <dbReference type="ARBA" id="ARBA00006218"/>
    </source>
</evidence>
<organism evidence="3 4">
    <name type="scientific">Polychaeton citri CBS 116435</name>
    <dbReference type="NCBI Taxonomy" id="1314669"/>
    <lineage>
        <taxon>Eukaryota</taxon>
        <taxon>Fungi</taxon>
        <taxon>Dikarya</taxon>
        <taxon>Ascomycota</taxon>
        <taxon>Pezizomycotina</taxon>
        <taxon>Dothideomycetes</taxon>
        <taxon>Dothideomycetidae</taxon>
        <taxon>Capnodiales</taxon>
        <taxon>Capnodiaceae</taxon>
        <taxon>Polychaeton</taxon>
    </lineage>
</organism>
<evidence type="ECO:0000313" key="3">
    <source>
        <dbReference type="EMBL" id="KAF2718662.1"/>
    </source>
</evidence>
<accession>A0A9P4UK46</accession>
<comment type="similarity">
    <text evidence="1">Belongs to the TRAPP small subunits family. BET3 subfamily.</text>
</comment>
<gene>
    <name evidence="3" type="ORF">K431DRAFT_274221</name>
</gene>
<evidence type="ECO:0000313" key="4">
    <source>
        <dbReference type="Proteomes" id="UP000799441"/>
    </source>
</evidence>
<dbReference type="GO" id="GO:0005801">
    <property type="term" value="C:cis-Golgi network"/>
    <property type="evidence" value="ECO:0007669"/>
    <property type="project" value="TreeGrafter"/>
</dbReference>